<keyword evidence="4" id="KW-0720">Serine protease</keyword>
<gene>
    <name evidence="11" type="ORF">OTU49_013279</name>
</gene>
<dbReference type="Proteomes" id="UP001445076">
    <property type="component" value="Unassembled WGS sequence"/>
</dbReference>
<dbReference type="Pfam" id="PF00089">
    <property type="entry name" value="Trypsin"/>
    <property type="match status" value="1"/>
</dbReference>
<evidence type="ECO:0000256" key="2">
    <source>
        <dbReference type="ARBA" id="ARBA00022729"/>
    </source>
</evidence>
<feature type="chain" id="PRO_5043598006" description="CLIP domain-containing serine protease" evidence="8">
    <location>
        <begin position="24"/>
        <end position="258"/>
    </location>
</feature>
<feature type="domain" description="Peptidase S1" evidence="9">
    <location>
        <begin position="152"/>
        <end position="258"/>
    </location>
</feature>
<feature type="signal peptide" evidence="8">
    <location>
        <begin position="1"/>
        <end position="23"/>
    </location>
</feature>
<evidence type="ECO:0000313" key="12">
    <source>
        <dbReference type="Proteomes" id="UP001445076"/>
    </source>
</evidence>
<evidence type="ECO:0000259" key="9">
    <source>
        <dbReference type="PROSITE" id="PS50240"/>
    </source>
</evidence>
<dbReference type="FunFam" id="2.40.10.10:FF:000028">
    <property type="entry name" value="Serine protease easter"/>
    <property type="match status" value="1"/>
</dbReference>
<evidence type="ECO:0000256" key="4">
    <source>
        <dbReference type="ARBA" id="ARBA00022825"/>
    </source>
</evidence>
<feature type="domain" description="Clip" evidence="10">
    <location>
        <begin position="34"/>
        <end position="77"/>
    </location>
</feature>
<name>A0AAW0VVZ7_CHEQU</name>
<evidence type="ECO:0008006" key="13">
    <source>
        <dbReference type="Google" id="ProtNLM"/>
    </source>
</evidence>
<evidence type="ECO:0000256" key="7">
    <source>
        <dbReference type="ARBA" id="ARBA00024195"/>
    </source>
</evidence>
<dbReference type="EMBL" id="JARKIK010000370">
    <property type="protein sequence ID" value="KAK8720494.1"/>
    <property type="molecule type" value="Genomic_DNA"/>
</dbReference>
<reference evidence="11 12" key="1">
    <citation type="journal article" date="2024" name="BMC Genomics">
        <title>Genome assembly of redclaw crayfish (Cherax quadricarinatus) provides insights into its immune adaptation and hypoxia tolerance.</title>
        <authorList>
            <person name="Liu Z."/>
            <person name="Zheng J."/>
            <person name="Li H."/>
            <person name="Fang K."/>
            <person name="Wang S."/>
            <person name="He J."/>
            <person name="Zhou D."/>
            <person name="Weng S."/>
            <person name="Chi M."/>
            <person name="Gu Z."/>
            <person name="He J."/>
            <person name="Li F."/>
            <person name="Wang M."/>
        </authorList>
    </citation>
    <scope>NUCLEOTIDE SEQUENCE [LARGE SCALE GENOMIC DNA]</scope>
    <source>
        <strain evidence="11">ZL_2023a</strain>
    </source>
</reference>
<keyword evidence="2 8" id="KW-0732">Signal</keyword>
<evidence type="ECO:0000259" key="10">
    <source>
        <dbReference type="PROSITE" id="PS51888"/>
    </source>
</evidence>
<dbReference type="Gene3D" id="2.40.10.10">
    <property type="entry name" value="Trypsin-like serine proteases"/>
    <property type="match status" value="1"/>
</dbReference>
<dbReference type="InterPro" id="IPR050127">
    <property type="entry name" value="Serine_Proteases_S1"/>
</dbReference>
<comment type="caution">
    <text evidence="11">The sequence shown here is derived from an EMBL/GenBank/DDBJ whole genome shotgun (WGS) entry which is preliminary data.</text>
</comment>
<protein>
    <recommendedName>
        <fullName evidence="13">CLIP domain-containing serine protease</fullName>
    </recommendedName>
</protein>
<accession>A0AAW0VVZ7</accession>
<comment type="similarity">
    <text evidence="7">Belongs to the peptidase S1 family. CLIP subfamily.</text>
</comment>
<keyword evidence="6" id="KW-0325">Glycoprotein</keyword>
<dbReference type="GO" id="GO:0006508">
    <property type="term" value="P:proteolysis"/>
    <property type="evidence" value="ECO:0007669"/>
    <property type="project" value="UniProtKB-KW"/>
</dbReference>
<dbReference type="SUPFAM" id="SSF50494">
    <property type="entry name" value="Trypsin-like serine proteases"/>
    <property type="match status" value="1"/>
</dbReference>
<evidence type="ECO:0000313" key="11">
    <source>
        <dbReference type="EMBL" id="KAK8720494.1"/>
    </source>
</evidence>
<dbReference type="InterPro" id="IPR001254">
    <property type="entry name" value="Trypsin_dom"/>
</dbReference>
<dbReference type="PROSITE" id="PS51888">
    <property type="entry name" value="CLIP"/>
    <property type="match status" value="1"/>
</dbReference>
<feature type="non-terminal residue" evidence="11">
    <location>
        <position position="258"/>
    </location>
</feature>
<evidence type="ECO:0000256" key="3">
    <source>
        <dbReference type="ARBA" id="ARBA00022801"/>
    </source>
</evidence>
<dbReference type="InterPro" id="IPR022700">
    <property type="entry name" value="CLIP"/>
</dbReference>
<dbReference type="PANTHER" id="PTHR24264:SF54">
    <property type="entry name" value="PEPTIDASE S1 DOMAIN-CONTAINING PROTEIN"/>
    <property type="match status" value="1"/>
</dbReference>
<proteinExistence type="inferred from homology"/>
<sequence>MRGCSGLILLLAAVWTTVTNTQTQDFVFEKDKDYCTMKNGERRRCVSITSCPSALESFRVNPPENCGFAGTVPLVCCNNVTESVTKTTDKVSDPILDISSPTVTFECGLSNPRIIHVPFDSLSRSVSDVIHKPKLNEDHHAQYRRFDNKVAVVGGFTSKINAWPWMALLGERTVQGSVNWFCAGVLINQQWVLTALHCFHYKEANIVRLGEHDYNNNNDSAEPMDFEVAETILYPDYTFPQAYHDLALLKLAQKVDIQ</sequence>
<keyword evidence="1" id="KW-0645">Protease</keyword>
<dbReference type="PRINTS" id="PR00722">
    <property type="entry name" value="CHYMOTRYPSIN"/>
</dbReference>
<evidence type="ECO:0000256" key="8">
    <source>
        <dbReference type="SAM" id="SignalP"/>
    </source>
</evidence>
<keyword evidence="12" id="KW-1185">Reference proteome</keyword>
<evidence type="ECO:0000256" key="5">
    <source>
        <dbReference type="ARBA" id="ARBA00023157"/>
    </source>
</evidence>
<dbReference type="PANTHER" id="PTHR24264">
    <property type="entry name" value="TRYPSIN-RELATED"/>
    <property type="match status" value="1"/>
</dbReference>
<dbReference type="InterPro" id="IPR043504">
    <property type="entry name" value="Peptidase_S1_PA_chymotrypsin"/>
</dbReference>
<evidence type="ECO:0000256" key="1">
    <source>
        <dbReference type="ARBA" id="ARBA00022670"/>
    </source>
</evidence>
<organism evidence="11 12">
    <name type="scientific">Cherax quadricarinatus</name>
    <name type="common">Australian red claw crayfish</name>
    <dbReference type="NCBI Taxonomy" id="27406"/>
    <lineage>
        <taxon>Eukaryota</taxon>
        <taxon>Metazoa</taxon>
        <taxon>Ecdysozoa</taxon>
        <taxon>Arthropoda</taxon>
        <taxon>Crustacea</taxon>
        <taxon>Multicrustacea</taxon>
        <taxon>Malacostraca</taxon>
        <taxon>Eumalacostraca</taxon>
        <taxon>Eucarida</taxon>
        <taxon>Decapoda</taxon>
        <taxon>Pleocyemata</taxon>
        <taxon>Astacidea</taxon>
        <taxon>Parastacoidea</taxon>
        <taxon>Parastacidae</taxon>
        <taxon>Cherax</taxon>
    </lineage>
</organism>
<dbReference type="AlphaFoldDB" id="A0AAW0VVZ7"/>
<dbReference type="PROSITE" id="PS50240">
    <property type="entry name" value="TRYPSIN_DOM"/>
    <property type="match status" value="1"/>
</dbReference>
<evidence type="ECO:0000256" key="6">
    <source>
        <dbReference type="ARBA" id="ARBA00023180"/>
    </source>
</evidence>
<keyword evidence="3" id="KW-0378">Hydrolase</keyword>
<dbReference type="GO" id="GO:0004252">
    <property type="term" value="F:serine-type endopeptidase activity"/>
    <property type="evidence" value="ECO:0007669"/>
    <property type="project" value="InterPro"/>
</dbReference>
<dbReference type="InterPro" id="IPR009003">
    <property type="entry name" value="Peptidase_S1_PA"/>
</dbReference>
<dbReference type="InterPro" id="IPR001314">
    <property type="entry name" value="Peptidase_S1A"/>
</dbReference>
<keyword evidence="5" id="KW-1015">Disulfide bond</keyword>
<dbReference type="GO" id="GO:0005615">
    <property type="term" value="C:extracellular space"/>
    <property type="evidence" value="ECO:0007669"/>
    <property type="project" value="TreeGrafter"/>
</dbReference>